<evidence type="ECO:0000313" key="13">
    <source>
        <dbReference type="EMBL" id="PAV76910.1"/>
    </source>
</evidence>
<evidence type="ECO:0000256" key="6">
    <source>
        <dbReference type="ARBA" id="ARBA00022726"/>
    </source>
</evidence>
<dbReference type="Pfam" id="PF00294">
    <property type="entry name" value="PfkB"/>
    <property type="match status" value="1"/>
</dbReference>
<keyword evidence="10" id="KW-0460">Magnesium</keyword>
<dbReference type="GO" id="GO:0005829">
    <property type="term" value="C:cytosol"/>
    <property type="evidence" value="ECO:0007669"/>
    <property type="project" value="TreeGrafter"/>
</dbReference>
<comment type="similarity">
    <text evidence="3">Belongs to the carbohydrate kinase PfkB family.</text>
</comment>
<keyword evidence="14" id="KW-1185">Reference proteome</keyword>
<evidence type="ECO:0000256" key="8">
    <source>
        <dbReference type="ARBA" id="ARBA00022777"/>
    </source>
</evidence>
<dbReference type="GO" id="GO:0006144">
    <property type="term" value="P:purine nucleobase metabolic process"/>
    <property type="evidence" value="ECO:0007669"/>
    <property type="project" value="TreeGrafter"/>
</dbReference>
<dbReference type="UniPathway" id="UPA00588">
    <property type="reaction ID" value="UER00659"/>
</dbReference>
<evidence type="ECO:0000256" key="10">
    <source>
        <dbReference type="ARBA" id="ARBA00022842"/>
    </source>
</evidence>
<dbReference type="GO" id="GO:0006166">
    <property type="term" value="P:purine ribonucleoside salvage"/>
    <property type="evidence" value="ECO:0007669"/>
    <property type="project" value="UniProtKB-KW"/>
</dbReference>
<dbReference type="GO" id="GO:0005634">
    <property type="term" value="C:nucleus"/>
    <property type="evidence" value="ECO:0007669"/>
    <property type="project" value="TreeGrafter"/>
</dbReference>
<dbReference type="FunFam" id="3.30.1110.10:FF:000001">
    <property type="entry name" value="Adenosine kinase a"/>
    <property type="match status" value="1"/>
</dbReference>
<dbReference type="Gene3D" id="3.30.1110.10">
    <property type="match status" value="1"/>
</dbReference>
<evidence type="ECO:0000313" key="14">
    <source>
        <dbReference type="Proteomes" id="UP000218231"/>
    </source>
</evidence>
<evidence type="ECO:0000256" key="3">
    <source>
        <dbReference type="ARBA" id="ARBA00010688"/>
    </source>
</evidence>
<dbReference type="PRINTS" id="PR00989">
    <property type="entry name" value="ADENOKINASE"/>
</dbReference>
<evidence type="ECO:0000256" key="9">
    <source>
        <dbReference type="ARBA" id="ARBA00022840"/>
    </source>
</evidence>
<dbReference type="PANTHER" id="PTHR45769">
    <property type="entry name" value="ADENOSINE KINASE"/>
    <property type="match status" value="1"/>
</dbReference>
<dbReference type="InterPro" id="IPR029056">
    <property type="entry name" value="Ribokinase-like"/>
</dbReference>
<evidence type="ECO:0000256" key="7">
    <source>
        <dbReference type="ARBA" id="ARBA00022741"/>
    </source>
</evidence>
<dbReference type="GO" id="GO:0044209">
    <property type="term" value="P:AMP salvage"/>
    <property type="evidence" value="ECO:0007669"/>
    <property type="project" value="UniProtKB-UniPathway"/>
</dbReference>
<name>A0A2A2KSI2_9BILA</name>
<evidence type="ECO:0000256" key="4">
    <source>
        <dbReference type="ARBA" id="ARBA00012119"/>
    </source>
</evidence>
<evidence type="ECO:0000259" key="12">
    <source>
        <dbReference type="Pfam" id="PF00294"/>
    </source>
</evidence>
<evidence type="ECO:0000256" key="11">
    <source>
        <dbReference type="PIRSR" id="PIRSR601805-1"/>
    </source>
</evidence>
<dbReference type="STRING" id="2018661.A0A2A2KSI2"/>
<feature type="active site" description="Proton acceptor" evidence="11">
    <location>
        <position position="445"/>
    </location>
</feature>
<dbReference type="PANTHER" id="PTHR45769:SF3">
    <property type="entry name" value="ADENOSINE KINASE"/>
    <property type="match status" value="1"/>
</dbReference>
<keyword evidence="8" id="KW-0418">Kinase</keyword>
<dbReference type="CDD" id="cd01168">
    <property type="entry name" value="adenosine_kinase"/>
    <property type="match status" value="1"/>
</dbReference>
<keyword evidence="9" id="KW-0067">ATP-binding</keyword>
<keyword evidence="6" id="KW-0660">Purine salvage</keyword>
<dbReference type="InterPro" id="IPR002173">
    <property type="entry name" value="Carboh/pur_kinase_PfkB_CS"/>
</dbReference>
<dbReference type="InterPro" id="IPR011611">
    <property type="entry name" value="PfkB_dom"/>
</dbReference>
<dbReference type="FunFam" id="3.40.1190.20:FF:000014">
    <property type="entry name" value="ADO1p Adenosine kinase"/>
    <property type="match status" value="1"/>
</dbReference>
<proteinExistence type="inferred from homology"/>
<dbReference type="InterPro" id="IPR001805">
    <property type="entry name" value="Adenokinase"/>
</dbReference>
<reference evidence="13 14" key="1">
    <citation type="journal article" date="2017" name="Curr. Biol.">
        <title>Genome architecture and evolution of a unichromosomal asexual nematode.</title>
        <authorList>
            <person name="Fradin H."/>
            <person name="Zegar C."/>
            <person name="Gutwein M."/>
            <person name="Lucas J."/>
            <person name="Kovtun M."/>
            <person name="Corcoran D."/>
            <person name="Baugh L.R."/>
            <person name="Kiontke K."/>
            <person name="Gunsalus K."/>
            <person name="Fitch D.H."/>
            <person name="Piano F."/>
        </authorList>
    </citation>
    <scope>NUCLEOTIDE SEQUENCE [LARGE SCALE GENOMIC DNA]</scope>
    <source>
        <strain evidence="13">PF1309</strain>
    </source>
</reference>
<evidence type="ECO:0000256" key="2">
    <source>
        <dbReference type="ARBA" id="ARBA00004801"/>
    </source>
</evidence>
<dbReference type="GO" id="GO:0005524">
    <property type="term" value="F:ATP binding"/>
    <property type="evidence" value="ECO:0007669"/>
    <property type="project" value="UniProtKB-KW"/>
</dbReference>
<comment type="cofactor">
    <cofactor evidence="1">
        <name>Mg(2+)</name>
        <dbReference type="ChEBI" id="CHEBI:18420"/>
    </cofactor>
</comment>
<evidence type="ECO:0000256" key="5">
    <source>
        <dbReference type="ARBA" id="ARBA00022679"/>
    </source>
</evidence>
<evidence type="ECO:0000256" key="1">
    <source>
        <dbReference type="ARBA" id="ARBA00001946"/>
    </source>
</evidence>
<dbReference type="EC" id="2.7.1.20" evidence="4"/>
<dbReference type="Gene3D" id="3.40.1190.20">
    <property type="match status" value="1"/>
</dbReference>
<protein>
    <recommendedName>
        <fullName evidence="4">adenosine kinase</fullName>
        <ecNumber evidence="4">2.7.1.20</ecNumber>
    </recommendedName>
</protein>
<dbReference type="EMBL" id="LIAE01007798">
    <property type="protein sequence ID" value="PAV76910.1"/>
    <property type="molecule type" value="Genomic_DNA"/>
</dbReference>
<accession>A0A2A2KSI2</accession>
<dbReference type="SUPFAM" id="SSF53613">
    <property type="entry name" value="Ribokinase-like"/>
    <property type="match status" value="1"/>
</dbReference>
<dbReference type="OrthoDB" id="432447at2759"/>
<comment type="caution">
    <text evidence="13">The sequence shown here is derived from an EMBL/GenBank/DDBJ whole genome shotgun (WGS) entry which is preliminary data.</text>
</comment>
<dbReference type="AlphaFoldDB" id="A0A2A2KSI2"/>
<organism evidence="13 14">
    <name type="scientific">Diploscapter pachys</name>
    <dbReference type="NCBI Taxonomy" id="2018661"/>
    <lineage>
        <taxon>Eukaryota</taxon>
        <taxon>Metazoa</taxon>
        <taxon>Ecdysozoa</taxon>
        <taxon>Nematoda</taxon>
        <taxon>Chromadorea</taxon>
        <taxon>Rhabditida</taxon>
        <taxon>Rhabditina</taxon>
        <taxon>Rhabditomorpha</taxon>
        <taxon>Rhabditoidea</taxon>
        <taxon>Rhabditidae</taxon>
        <taxon>Diploscapter</taxon>
    </lineage>
</organism>
<dbReference type="Proteomes" id="UP000218231">
    <property type="component" value="Unassembled WGS sequence"/>
</dbReference>
<dbReference type="PROSITE" id="PS00584">
    <property type="entry name" value="PFKB_KINASES_2"/>
    <property type="match status" value="1"/>
</dbReference>
<sequence>MAHMKGTKTQVNQIIANTMADVETILRNLPQEGDYVEVINLSSAQPSKYVSRTTKDVVTCQQVQAICSMTERCYNKEKAAIKADGLILTPMCEMTGVVVEMNVTIRPPDGKPPRNMRLAIECPNYEPQRVSVNGGPWRNVTAKSMAHLPEGHLLGCGNPLLDIQAVVDKAFLDKWELKENDAILCDEKHVPMFHEMIEKYKVEYVPGGATQNALRICQWILNPKAAPNRTVFFGAVGKDQFGEQLEQKAREAGVNVRYQVNPEVKTGTCAVLITGTHRSLCAHLAAANTFTIDHILKPENQQLIHSASFYYIAGFFLTVCPEAILHIAKHAHESGKPFMFNLAAPFISQFFTDRLRDVLFYVDILFGNEDEAVAFSEAMGFNTKDVEEIARKASVLPHVSNKPRMVVFTQGPEPVIVAKNENDVTKFPVHRLEKDEIVDTNGAGDAFCGGFLAQYIQGKSIKECVECGCYAACEIIKKQGCTTPDTCKYH</sequence>
<feature type="domain" description="Carbohydrate kinase PfkB" evidence="12">
    <location>
        <begin position="174"/>
        <end position="484"/>
    </location>
</feature>
<gene>
    <name evidence="13" type="ORF">WR25_23666</name>
</gene>
<keyword evidence="5" id="KW-0808">Transferase</keyword>
<keyword evidence="7" id="KW-0547">Nucleotide-binding</keyword>
<comment type="pathway">
    <text evidence="2">Purine metabolism; AMP biosynthesis via salvage pathway; AMP from adenosine: step 1/1.</text>
</comment>
<dbReference type="GO" id="GO:0004001">
    <property type="term" value="F:adenosine kinase activity"/>
    <property type="evidence" value="ECO:0007669"/>
    <property type="project" value="UniProtKB-EC"/>
</dbReference>